<feature type="signal peptide" evidence="1">
    <location>
        <begin position="1"/>
        <end position="24"/>
    </location>
</feature>
<dbReference type="Proteomes" id="UP000672526">
    <property type="component" value="Unassembled WGS sequence"/>
</dbReference>
<sequence>MKSIRTVLMCSLLPLALIAGSVQAQGIGRAGTYLMPPNFGMMMEKLTPEQRTQAIGIEQKMMQMETEYQDSMAQMEMKHAHEMMQMQNQLLDIFKGH</sequence>
<evidence type="ECO:0008006" key="4">
    <source>
        <dbReference type="Google" id="ProtNLM"/>
    </source>
</evidence>
<dbReference type="RefSeq" id="WP_211611709.1">
    <property type="nucleotide sequence ID" value="NZ_CAJNBK010000006.1"/>
</dbReference>
<dbReference type="EMBL" id="CAJNBK010000006">
    <property type="protein sequence ID" value="CAE6745193.1"/>
    <property type="molecule type" value="Genomic_DNA"/>
</dbReference>
<name>A0ABM8RCC2_9BURK</name>
<proteinExistence type="predicted"/>
<gene>
    <name evidence="2" type="ORF">R69888_02696</name>
</gene>
<keyword evidence="1" id="KW-0732">Signal</keyword>
<evidence type="ECO:0000256" key="1">
    <source>
        <dbReference type="SAM" id="SignalP"/>
    </source>
</evidence>
<feature type="chain" id="PRO_5047080203" description="Periplasmic heavy metal sensor" evidence="1">
    <location>
        <begin position="25"/>
        <end position="97"/>
    </location>
</feature>
<comment type="caution">
    <text evidence="2">The sequence shown here is derived from an EMBL/GenBank/DDBJ whole genome shotgun (WGS) entry which is preliminary data.</text>
</comment>
<evidence type="ECO:0000313" key="2">
    <source>
        <dbReference type="EMBL" id="CAE6745193.1"/>
    </source>
</evidence>
<evidence type="ECO:0000313" key="3">
    <source>
        <dbReference type="Proteomes" id="UP000672526"/>
    </source>
</evidence>
<organism evidence="2 3">
    <name type="scientific">Paraburkholderia haematera</name>
    <dbReference type="NCBI Taxonomy" id="2793077"/>
    <lineage>
        <taxon>Bacteria</taxon>
        <taxon>Pseudomonadati</taxon>
        <taxon>Pseudomonadota</taxon>
        <taxon>Betaproteobacteria</taxon>
        <taxon>Burkholderiales</taxon>
        <taxon>Burkholderiaceae</taxon>
        <taxon>Paraburkholderia</taxon>
    </lineage>
</organism>
<accession>A0ABM8RCC2</accession>
<reference evidence="2 3" key="1">
    <citation type="submission" date="2021-02" db="EMBL/GenBank/DDBJ databases">
        <authorList>
            <person name="Vanwijnsberghe S."/>
        </authorList>
    </citation>
    <scope>NUCLEOTIDE SEQUENCE [LARGE SCALE GENOMIC DNA]</scope>
    <source>
        <strain evidence="2 3">LMG 31837</strain>
    </source>
</reference>
<keyword evidence="3" id="KW-1185">Reference proteome</keyword>
<protein>
    <recommendedName>
        <fullName evidence="4">Periplasmic heavy metal sensor</fullName>
    </recommendedName>
</protein>